<dbReference type="AlphaFoldDB" id="A0AAV9GTM3"/>
<keyword evidence="3" id="KW-1185">Reference proteome</keyword>
<evidence type="ECO:0000313" key="2">
    <source>
        <dbReference type="EMBL" id="KAK4452254.1"/>
    </source>
</evidence>
<keyword evidence="1" id="KW-0472">Membrane</keyword>
<evidence type="ECO:0000256" key="1">
    <source>
        <dbReference type="SAM" id="Phobius"/>
    </source>
</evidence>
<dbReference type="Proteomes" id="UP001321760">
    <property type="component" value="Unassembled WGS sequence"/>
</dbReference>
<comment type="caution">
    <text evidence="2">The sequence shown here is derived from an EMBL/GenBank/DDBJ whole genome shotgun (WGS) entry which is preliminary data.</text>
</comment>
<feature type="transmembrane region" description="Helical" evidence="1">
    <location>
        <begin position="179"/>
        <end position="200"/>
    </location>
</feature>
<reference evidence="2" key="2">
    <citation type="submission" date="2023-05" db="EMBL/GenBank/DDBJ databases">
        <authorList>
            <consortium name="Lawrence Berkeley National Laboratory"/>
            <person name="Steindorff A."/>
            <person name="Hensen N."/>
            <person name="Bonometti L."/>
            <person name="Westerberg I."/>
            <person name="Brannstrom I.O."/>
            <person name="Guillou S."/>
            <person name="Cros-Aarteil S."/>
            <person name="Calhoun S."/>
            <person name="Haridas S."/>
            <person name="Kuo A."/>
            <person name="Mondo S."/>
            <person name="Pangilinan J."/>
            <person name="Riley R."/>
            <person name="Labutti K."/>
            <person name="Andreopoulos B."/>
            <person name="Lipzen A."/>
            <person name="Chen C."/>
            <person name="Yanf M."/>
            <person name="Daum C."/>
            <person name="Ng V."/>
            <person name="Clum A."/>
            <person name="Ohm R."/>
            <person name="Martin F."/>
            <person name="Silar P."/>
            <person name="Natvig D."/>
            <person name="Lalanne C."/>
            <person name="Gautier V."/>
            <person name="Ament-Velasquez S.L."/>
            <person name="Kruys A."/>
            <person name="Hutchinson M.I."/>
            <person name="Powell A.J."/>
            <person name="Barry K."/>
            <person name="Miller A.N."/>
            <person name="Grigoriev I.V."/>
            <person name="Debuchy R."/>
            <person name="Gladieux P."/>
            <person name="Thoren M.H."/>
            <person name="Johannesson H."/>
        </authorList>
    </citation>
    <scope>NUCLEOTIDE SEQUENCE</scope>
    <source>
        <strain evidence="2">PSN243</strain>
    </source>
</reference>
<evidence type="ECO:0000313" key="3">
    <source>
        <dbReference type="Proteomes" id="UP001321760"/>
    </source>
</evidence>
<organism evidence="2 3">
    <name type="scientific">Podospora aff. communis PSN243</name>
    <dbReference type="NCBI Taxonomy" id="3040156"/>
    <lineage>
        <taxon>Eukaryota</taxon>
        <taxon>Fungi</taxon>
        <taxon>Dikarya</taxon>
        <taxon>Ascomycota</taxon>
        <taxon>Pezizomycotina</taxon>
        <taxon>Sordariomycetes</taxon>
        <taxon>Sordariomycetidae</taxon>
        <taxon>Sordariales</taxon>
        <taxon>Podosporaceae</taxon>
        <taxon>Podospora</taxon>
    </lineage>
</organism>
<gene>
    <name evidence="2" type="ORF">QBC34DRAFT_42378</name>
</gene>
<feature type="transmembrane region" description="Helical" evidence="1">
    <location>
        <begin position="303"/>
        <end position="323"/>
    </location>
</feature>
<dbReference type="EMBL" id="MU865925">
    <property type="protein sequence ID" value="KAK4452254.1"/>
    <property type="molecule type" value="Genomic_DNA"/>
</dbReference>
<dbReference type="PANTHER" id="PTHR35043:SF8">
    <property type="entry name" value="DUF4220 DOMAIN-CONTAINING PROTEIN"/>
    <property type="match status" value="1"/>
</dbReference>
<name>A0AAV9GTM3_9PEZI</name>
<dbReference type="PANTHER" id="PTHR35043">
    <property type="entry name" value="TRANSCRIPTION FACTOR DOMAIN-CONTAINING PROTEIN"/>
    <property type="match status" value="1"/>
</dbReference>
<feature type="transmembrane region" description="Helical" evidence="1">
    <location>
        <begin position="329"/>
        <end position="352"/>
    </location>
</feature>
<accession>A0AAV9GTM3</accession>
<protein>
    <submittedName>
        <fullName evidence="2">Uncharacterized protein</fullName>
    </submittedName>
</protein>
<sequence length="428" mass="48874">MGDDTDEPLLWGWQSAPDQRGTIDILWSCLATTFLCSWSCGCLNLPPPDSTATDGLMQRIRWQLFTIFFPEVTVSLAAEQWESANQGVKRFRDLGYDDTIFNHKHAFFVDMGGILLQSPDFPAFPIDSQQLAYLVENEYLPMPNIADDDIADKSKADSFARALAAVQILWFTLQCVGRWAQGLGLCTLELSTIAFILCSLNMQFFWYRKPYDVRSPIILHTQHTIGFILVKAGEAARRPYKRTPLDFIKPPPDDKSLIAPFWFGVDSVLHRPEDGGRRPIRCFGNNKTMPPAGISNNERVYGVFLELLYFGLHFLGVLCPFPSQTEHWLWIAANATLTTLLMVYMFAIYVGHKVQARFGLWMFQKETRSILELIEIMPGWLKFVVHAPFIGLYVAARAYTLFESFYGLRALPPRLYVCVEWSNFLPHL</sequence>
<keyword evidence="1" id="KW-1133">Transmembrane helix</keyword>
<keyword evidence="1" id="KW-0812">Transmembrane</keyword>
<proteinExistence type="predicted"/>
<reference evidence="2" key="1">
    <citation type="journal article" date="2023" name="Mol. Phylogenet. Evol.">
        <title>Genome-scale phylogeny and comparative genomics of the fungal order Sordariales.</title>
        <authorList>
            <person name="Hensen N."/>
            <person name="Bonometti L."/>
            <person name="Westerberg I."/>
            <person name="Brannstrom I.O."/>
            <person name="Guillou S."/>
            <person name="Cros-Aarteil S."/>
            <person name="Calhoun S."/>
            <person name="Haridas S."/>
            <person name="Kuo A."/>
            <person name="Mondo S."/>
            <person name="Pangilinan J."/>
            <person name="Riley R."/>
            <person name="LaButti K."/>
            <person name="Andreopoulos B."/>
            <person name="Lipzen A."/>
            <person name="Chen C."/>
            <person name="Yan M."/>
            <person name="Daum C."/>
            <person name="Ng V."/>
            <person name="Clum A."/>
            <person name="Steindorff A."/>
            <person name="Ohm R.A."/>
            <person name="Martin F."/>
            <person name="Silar P."/>
            <person name="Natvig D.O."/>
            <person name="Lalanne C."/>
            <person name="Gautier V."/>
            <person name="Ament-Velasquez S.L."/>
            <person name="Kruys A."/>
            <person name="Hutchinson M.I."/>
            <person name="Powell A.J."/>
            <person name="Barry K."/>
            <person name="Miller A.N."/>
            <person name="Grigoriev I.V."/>
            <person name="Debuchy R."/>
            <person name="Gladieux P."/>
            <person name="Hiltunen Thoren M."/>
            <person name="Johannesson H."/>
        </authorList>
    </citation>
    <scope>NUCLEOTIDE SEQUENCE</scope>
    <source>
        <strain evidence="2">PSN243</strain>
    </source>
</reference>